<keyword evidence="2" id="KW-1185">Reference proteome</keyword>
<protein>
    <submittedName>
        <fullName evidence="1">Uncharacterized protein</fullName>
    </submittedName>
</protein>
<evidence type="ECO:0000313" key="2">
    <source>
        <dbReference type="Proteomes" id="UP000274391"/>
    </source>
</evidence>
<feature type="non-terminal residue" evidence="1">
    <location>
        <position position="95"/>
    </location>
</feature>
<gene>
    <name evidence="1" type="ORF">EG850_11215</name>
</gene>
<dbReference type="AlphaFoldDB" id="A0A3P3VVC9"/>
<dbReference type="EMBL" id="RQVS01000014">
    <property type="protein sequence ID" value="RRJ85948.1"/>
    <property type="molecule type" value="Genomic_DNA"/>
</dbReference>
<evidence type="ECO:0000313" key="1">
    <source>
        <dbReference type="EMBL" id="RRJ85948.1"/>
    </source>
</evidence>
<dbReference type="Proteomes" id="UP000274391">
    <property type="component" value="Unassembled WGS sequence"/>
</dbReference>
<dbReference type="RefSeq" id="WP_214609554.1">
    <property type="nucleotide sequence ID" value="NZ_RQVS01000014.1"/>
</dbReference>
<name>A0A3P3VVC9_9MICO</name>
<accession>A0A3P3VVC9</accession>
<reference evidence="1 2" key="1">
    <citation type="submission" date="2018-11" db="EMBL/GenBank/DDBJ databases">
        <title>YIM 102482-1 draft genome.</title>
        <authorList>
            <person name="Li G."/>
            <person name="Jiang Y."/>
        </authorList>
    </citation>
    <scope>NUCLEOTIDE SEQUENCE [LARGE SCALE GENOMIC DNA]</scope>
    <source>
        <strain evidence="1 2">YIM 102482-1</strain>
    </source>
</reference>
<organism evidence="1 2">
    <name type="scientific">Gulosibacter macacae</name>
    <dbReference type="NCBI Taxonomy" id="2488791"/>
    <lineage>
        <taxon>Bacteria</taxon>
        <taxon>Bacillati</taxon>
        <taxon>Actinomycetota</taxon>
        <taxon>Actinomycetes</taxon>
        <taxon>Micrococcales</taxon>
        <taxon>Microbacteriaceae</taxon>
        <taxon>Gulosibacter</taxon>
    </lineage>
</organism>
<sequence length="95" mass="11130">MMAATWIVDLWVKDAEVIMPDGSLRRIPPTAAQLRALNKLPDEFRTSKFQRGKRWRVVWHEHHDGKRRERGRSFTVKLDAEAYAAAMEEDIRVGR</sequence>
<proteinExistence type="predicted"/>
<comment type="caution">
    <text evidence="1">The sequence shown here is derived from an EMBL/GenBank/DDBJ whole genome shotgun (WGS) entry which is preliminary data.</text>
</comment>